<name>A0ABQ9MVG1_HEVBR</name>
<feature type="compositionally biased region" description="Basic and acidic residues" evidence="1">
    <location>
        <begin position="195"/>
        <end position="208"/>
    </location>
</feature>
<protein>
    <recommendedName>
        <fullName evidence="4">DUF4005 domain-containing protein</fullName>
    </recommendedName>
</protein>
<dbReference type="PANTHER" id="PTHR33312">
    <property type="entry name" value="MEMBRANE-ASSOCIATED KINASE REGULATOR 4-RELATED"/>
    <property type="match status" value="1"/>
</dbReference>
<organism evidence="2 3">
    <name type="scientific">Hevea brasiliensis</name>
    <name type="common">Para rubber tree</name>
    <name type="synonym">Siphonia brasiliensis</name>
    <dbReference type="NCBI Taxonomy" id="3981"/>
    <lineage>
        <taxon>Eukaryota</taxon>
        <taxon>Viridiplantae</taxon>
        <taxon>Streptophyta</taxon>
        <taxon>Embryophyta</taxon>
        <taxon>Tracheophyta</taxon>
        <taxon>Spermatophyta</taxon>
        <taxon>Magnoliopsida</taxon>
        <taxon>eudicotyledons</taxon>
        <taxon>Gunneridae</taxon>
        <taxon>Pentapetalae</taxon>
        <taxon>rosids</taxon>
        <taxon>fabids</taxon>
        <taxon>Malpighiales</taxon>
        <taxon>Euphorbiaceae</taxon>
        <taxon>Crotonoideae</taxon>
        <taxon>Micrandreae</taxon>
        <taxon>Hevea</taxon>
    </lineage>
</organism>
<accession>A0ABQ9MVG1</accession>
<feature type="region of interest" description="Disordered" evidence="1">
    <location>
        <begin position="1"/>
        <end position="31"/>
    </location>
</feature>
<dbReference type="Proteomes" id="UP001174677">
    <property type="component" value="Chromosome 4"/>
</dbReference>
<evidence type="ECO:0000313" key="2">
    <source>
        <dbReference type="EMBL" id="KAJ9182920.1"/>
    </source>
</evidence>
<comment type="caution">
    <text evidence="2">The sequence shown here is derived from an EMBL/GenBank/DDBJ whole genome shotgun (WGS) entry which is preliminary data.</text>
</comment>
<keyword evidence="3" id="KW-1185">Reference proteome</keyword>
<feature type="compositionally biased region" description="Low complexity" evidence="1">
    <location>
        <begin position="88"/>
        <end position="129"/>
    </location>
</feature>
<feature type="region of interest" description="Disordered" evidence="1">
    <location>
        <begin position="88"/>
        <end position="130"/>
    </location>
</feature>
<proteinExistence type="predicted"/>
<dbReference type="EMBL" id="JARPOI010000004">
    <property type="protein sequence ID" value="KAJ9182920.1"/>
    <property type="molecule type" value="Genomic_DNA"/>
</dbReference>
<feature type="compositionally biased region" description="Polar residues" evidence="1">
    <location>
        <begin position="13"/>
        <end position="25"/>
    </location>
</feature>
<dbReference type="PANTHER" id="PTHR33312:SF35">
    <property type="entry name" value="TPRXL"/>
    <property type="match status" value="1"/>
</dbReference>
<dbReference type="InterPro" id="IPR039620">
    <property type="entry name" value="BKI1/MAKR1/3/4"/>
</dbReference>
<evidence type="ECO:0000313" key="3">
    <source>
        <dbReference type="Proteomes" id="UP001174677"/>
    </source>
</evidence>
<feature type="compositionally biased region" description="Basic residues" evidence="1">
    <location>
        <begin position="1"/>
        <end position="10"/>
    </location>
</feature>
<sequence>MEHHHHHQKTSSRDTFSFPSTPSQDQDSEFEFGCFTPDFPSTVDSYKTSPADHLFYNGRLLPHSFPVVLQQQQQTPTTPMVLIESISRASSRTSSVSSKDSLMSSRSNSVNSSRSSVSCSSSRPSWSSDNSERKLLYHSTKLASRTPMASKLVMAQLYGSSQRWQHVTPIPALKPEDSKRKKGSEVAAKQGLMRNKKEGNHQQGKKDKSSGICQRFFRSFLVACRECHAMEPSTEDDIFQGSVKL</sequence>
<evidence type="ECO:0000256" key="1">
    <source>
        <dbReference type="SAM" id="MobiDB-lite"/>
    </source>
</evidence>
<feature type="region of interest" description="Disordered" evidence="1">
    <location>
        <begin position="173"/>
        <end position="208"/>
    </location>
</feature>
<reference evidence="2" key="1">
    <citation type="journal article" date="2023" name="Plant Biotechnol. J.">
        <title>Chromosome-level wild Hevea brasiliensis genome provides new tools for genomic-assisted breeding and valuable loci to elevate rubber yield.</title>
        <authorList>
            <person name="Cheng H."/>
            <person name="Song X."/>
            <person name="Hu Y."/>
            <person name="Wu T."/>
            <person name="Yang Q."/>
            <person name="An Z."/>
            <person name="Feng S."/>
            <person name="Deng Z."/>
            <person name="Wu W."/>
            <person name="Zeng X."/>
            <person name="Tu M."/>
            <person name="Wang X."/>
            <person name="Huang H."/>
        </authorList>
    </citation>
    <scope>NUCLEOTIDE SEQUENCE</scope>
    <source>
        <strain evidence="2">MT/VB/25A 57/8</strain>
    </source>
</reference>
<gene>
    <name evidence="2" type="ORF">P3X46_006853</name>
</gene>
<evidence type="ECO:0008006" key="4">
    <source>
        <dbReference type="Google" id="ProtNLM"/>
    </source>
</evidence>